<evidence type="ECO:0000256" key="2">
    <source>
        <dbReference type="PIRSR" id="PIRSR014972-2"/>
    </source>
</evidence>
<dbReference type="PIRSF" id="PIRSF014972">
    <property type="entry name" value="FlK"/>
    <property type="match status" value="1"/>
</dbReference>
<feature type="binding site" evidence="2">
    <location>
        <position position="61"/>
    </location>
    <ligand>
        <name>substrate</name>
    </ligand>
</feature>
<sequence>MEIKIGHSFTQEITVQHKDTAAVYGSGKLEVFATPAMVGLMENTAIKCLEGMLDADSDTVGIEINTKHVKATAVGKKVTCKATITEVDGRRIRFSIEAWDETAPIGSAIHDRFIINPEKFMSKLK</sequence>
<dbReference type="GO" id="GO:0016746">
    <property type="term" value="F:acyltransferase activity"/>
    <property type="evidence" value="ECO:0007669"/>
    <property type="project" value="UniProtKB-KW"/>
</dbReference>
<feature type="active site" evidence="1">
    <location>
        <position position="68"/>
    </location>
</feature>
<feature type="binding site" evidence="2">
    <location>
        <position position="112"/>
    </location>
    <ligand>
        <name>substrate</name>
    </ligand>
</feature>
<dbReference type="PANTHER" id="PTHR36934">
    <property type="entry name" value="BLR0278 PROTEIN"/>
    <property type="match status" value="1"/>
</dbReference>
<keyword evidence="4" id="KW-0012">Acyltransferase</keyword>
<feature type="binding site" evidence="2">
    <location>
        <position position="61"/>
    </location>
    <ligand>
        <name>CoA</name>
        <dbReference type="ChEBI" id="CHEBI:57287"/>
    </ligand>
</feature>
<dbReference type="PANTHER" id="PTHR36934:SF1">
    <property type="entry name" value="THIOESTERASE DOMAIN-CONTAINING PROTEIN"/>
    <property type="match status" value="1"/>
</dbReference>
<dbReference type="Proteomes" id="UP000270673">
    <property type="component" value="Chromosome"/>
</dbReference>
<dbReference type="InterPro" id="IPR054485">
    <property type="entry name" value="FlK-like_dom"/>
</dbReference>
<feature type="domain" description="Fluoroacetyl-CoA-specific thioesterase-like" evidence="3">
    <location>
        <begin position="15"/>
        <end position="117"/>
    </location>
</feature>
<reference evidence="4 5" key="1">
    <citation type="submission" date="2018-10" db="EMBL/GenBank/DDBJ databases">
        <title>Butyricimonas faecalis sp. nov., isolated from human faeces and emended description of the genus Butyricimonas.</title>
        <authorList>
            <person name="Le Roy T."/>
            <person name="Van der Smissen P."/>
            <person name="Paquot A."/>
            <person name="Delzenne N."/>
            <person name="Muccioli G."/>
            <person name="Collet J.-F."/>
            <person name="Cani P.D."/>
        </authorList>
    </citation>
    <scope>NUCLEOTIDE SEQUENCE [LARGE SCALE GENOMIC DNA]</scope>
    <source>
        <strain evidence="4 5">H184</strain>
    </source>
</reference>
<evidence type="ECO:0000256" key="1">
    <source>
        <dbReference type="PIRSR" id="PIRSR014972-1"/>
    </source>
</evidence>
<dbReference type="Pfam" id="PF22636">
    <property type="entry name" value="FlK"/>
    <property type="match status" value="1"/>
</dbReference>
<feature type="active site" evidence="1">
    <location>
        <position position="34"/>
    </location>
</feature>
<keyword evidence="4" id="KW-0808">Transferase</keyword>
<dbReference type="RefSeq" id="WP_106624814.1">
    <property type="nucleotide sequence ID" value="NZ_CP032819.1"/>
</dbReference>
<organism evidence="4 5">
    <name type="scientific">Butyricimonas faecalis</name>
    <dbReference type="NCBI Taxonomy" id="2093856"/>
    <lineage>
        <taxon>Bacteria</taxon>
        <taxon>Pseudomonadati</taxon>
        <taxon>Bacteroidota</taxon>
        <taxon>Bacteroidia</taxon>
        <taxon>Bacteroidales</taxon>
        <taxon>Odoribacteraceae</taxon>
        <taxon>Butyricimonas</taxon>
    </lineage>
</organism>
<dbReference type="EMBL" id="CP032819">
    <property type="protein sequence ID" value="AZS28635.1"/>
    <property type="molecule type" value="Genomic_DNA"/>
</dbReference>
<evidence type="ECO:0000259" key="3">
    <source>
        <dbReference type="Pfam" id="PF22636"/>
    </source>
</evidence>
<dbReference type="Gene3D" id="3.10.129.10">
    <property type="entry name" value="Hotdog Thioesterase"/>
    <property type="match status" value="1"/>
</dbReference>
<dbReference type="OrthoDB" id="6902891at2"/>
<name>A0A3Q9IQD7_9BACT</name>
<proteinExistence type="predicted"/>
<evidence type="ECO:0000313" key="4">
    <source>
        <dbReference type="EMBL" id="AZS28635.1"/>
    </source>
</evidence>
<feature type="active site" evidence="1">
    <location>
        <position position="42"/>
    </location>
</feature>
<dbReference type="SUPFAM" id="SSF54637">
    <property type="entry name" value="Thioesterase/thiol ester dehydrase-isomerase"/>
    <property type="match status" value="1"/>
</dbReference>
<dbReference type="InterPro" id="IPR025540">
    <property type="entry name" value="FlK"/>
</dbReference>
<evidence type="ECO:0000313" key="5">
    <source>
        <dbReference type="Proteomes" id="UP000270673"/>
    </source>
</evidence>
<gene>
    <name evidence="4" type="ORF">D8S85_03085</name>
</gene>
<keyword evidence="5" id="KW-1185">Reference proteome</keyword>
<protein>
    <submittedName>
        <fullName evidence="4">Dihydrolipoamide acyltransferase</fullName>
    </submittedName>
</protein>
<accession>A0A3Q9IQD7</accession>
<dbReference type="KEGG" id="buy:D8S85_03085"/>
<dbReference type="InterPro" id="IPR029069">
    <property type="entry name" value="HotDog_dom_sf"/>
</dbReference>
<dbReference type="AlphaFoldDB" id="A0A3Q9IQD7"/>